<proteinExistence type="predicted"/>
<accession>A0A858RJ11</accession>
<feature type="region of interest" description="Disordered" evidence="1">
    <location>
        <begin position="53"/>
        <end position="73"/>
    </location>
</feature>
<sequence>MAWRIDEAVVRGEIDNTVEGKTTGWLWLLGREQPVELDLTGDCWRDLAGTRLNFRNPEPKPQPNTDLASPQKGVVGDMTASRKNKVPLVSNEEFAAMYAARQQIPFCWKNTLYLEWFSEENGRVVIETCDFALELSEHVWEMDDDAEEAQKLANMQAMRDFMNVLVRRIEPTDRPGDDGDEEDEFQWEERLKESDRLADAYQEVLEKYLDDPDAERKEAFAMGWDGLLEALAEENESPEPVEAPTWKPEDSEREDWDEEADMRQHPLQARAQDLVIRGIDLTRAGGEHPAGPTLNAALMQVAGKLAGALNGDYERETGYVLAMLKRCLGWQNDALAACSELIAAADDNDHSRALEALKDSIFEIREEIVNLRKELKEN</sequence>
<organism evidence="2 3">
    <name type="scientific">Luteolibacter luteus</name>
    <dbReference type="NCBI Taxonomy" id="2728835"/>
    <lineage>
        <taxon>Bacteria</taxon>
        <taxon>Pseudomonadati</taxon>
        <taxon>Verrucomicrobiota</taxon>
        <taxon>Verrucomicrobiia</taxon>
        <taxon>Verrucomicrobiales</taxon>
        <taxon>Verrucomicrobiaceae</taxon>
        <taxon>Luteolibacter</taxon>
    </lineage>
</organism>
<protein>
    <submittedName>
        <fullName evidence="2">Uncharacterized protein</fullName>
    </submittedName>
</protein>
<feature type="region of interest" description="Disordered" evidence="1">
    <location>
        <begin position="233"/>
        <end position="252"/>
    </location>
</feature>
<reference evidence="2 3" key="1">
    <citation type="submission" date="2020-04" db="EMBL/GenBank/DDBJ databases">
        <title>Luteolibacter sp. G-1-1-1 isolated from soil.</title>
        <authorList>
            <person name="Dahal R.H."/>
        </authorList>
    </citation>
    <scope>NUCLEOTIDE SEQUENCE [LARGE SCALE GENOMIC DNA]</scope>
    <source>
        <strain evidence="2 3">G-1-1-1</strain>
    </source>
</reference>
<dbReference type="RefSeq" id="WP_169454915.1">
    <property type="nucleotide sequence ID" value="NZ_CP051774.1"/>
</dbReference>
<dbReference type="Proteomes" id="UP000501812">
    <property type="component" value="Chromosome"/>
</dbReference>
<evidence type="ECO:0000256" key="1">
    <source>
        <dbReference type="SAM" id="MobiDB-lite"/>
    </source>
</evidence>
<dbReference type="KEGG" id="luo:HHL09_12225"/>
<keyword evidence="3" id="KW-1185">Reference proteome</keyword>
<gene>
    <name evidence="2" type="ORF">HHL09_12225</name>
</gene>
<evidence type="ECO:0000313" key="2">
    <source>
        <dbReference type="EMBL" id="QJE96514.1"/>
    </source>
</evidence>
<dbReference type="AlphaFoldDB" id="A0A858RJ11"/>
<dbReference type="EMBL" id="CP051774">
    <property type="protein sequence ID" value="QJE96514.1"/>
    <property type="molecule type" value="Genomic_DNA"/>
</dbReference>
<evidence type="ECO:0000313" key="3">
    <source>
        <dbReference type="Proteomes" id="UP000501812"/>
    </source>
</evidence>
<name>A0A858RJ11_9BACT</name>